<proteinExistence type="predicted"/>
<dbReference type="EMBL" id="UGYO01000001">
    <property type="protein sequence ID" value="SUI61137.1"/>
    <property type="molecule type" value="Genomic_DNA"/>
</dbReference>
<organism evidence="1 2">
    <name type="scientific">Shewanella algae</name>
    <dbReference type="NCBI Taxonomy" id="38313"/>
    <lineage>
        <taxon>Bacteria</taxon>
        <taxon>Pseudomonadati</taxon>
        <taxon>Pseudomonadota</taxon>
        <taxon>Gammaproteobacteria</taxon>
        <taxon>Alteromonadales</taxon>
        <taxon>Shewanellaceae</taxon>
        <taxon>Shewanella</taxon>
    </lineage>
</organism>
<protein>
    <submittedName>
        <fullName evidence="1">MORN repeat variant</fullName>
    </submittedName>
</protein>
<evidence type="ECO:0000313" key="2">
    <source>
        <dbReference type="Proteomes" id="UP000254069"/>
    </source>
</evidence>
<sequence>MERLFQPGLLTGLFLLIFSPLSSASELAHGPLTLPGGDGEQLSFYRDAEQVLAQVQDDKGSKTLDSFPSATQVVAVFYQDLDGDEQREVLVMLKSGSELSIRGYGRDYSNWQWLQRLQPRLDRLAPSLKHFTVAEVRKQLKRWPPQQYLMTYDIGATDDANIRALLQGTLESDGQLLGYRDEDGRAVKRAEQAYSYRLKYPVSIKEGQTAFFLTASFERLSFGIGEAEGFMVTEVAYQRDDIEGEAGRSGPLLGFTPSGGTWGGVTLSAYYQGGKLHGSWASYSPRNGRINAAGDYKNGLQQGEWIEADFDGRFWRGQYVDGKQQGLWKLESDYDETLSLGFANYKDGLLHGEYEELLADFGSDAEPTPTKIWLKGAYLDNKRHGPWIEDGNRVTYDHGLKDGLWVEMDGESELRTHYHQGKKQGLRQRLDSSGKLLLEENYLADQLDGQSRYFYASGQLKKLSQFKQGKQDGQQLYFHENGQLSSLYDYQAYQDKEGRWYEILQGKVLRYSEQGQLLEVQQYRDARAEGRWYRFDKQGQLERLQNFSQGLGQGMQASFSPHGISSFRTVEKGISIGDGYRFHRNGQLQEINFYCDYDGAATSNNLCGWQHSFYEDGQDACFRRFSYGYEQEYICYDREGGLLKSQELTAANKMVERRYINGKLHKEEPRTSVYNRMINGEQVYNFNGARFDGVVIGIYHDGRYETLYRDGKKICGKQFDPQGKLKPGKDKCEF</sequence>
<dbReference type="AlphaFoldDB" id="A0A379ZG62"/>
<dbReference type="RefSeq" id="WP_115389499.1">
    <property type="nucleotide sequence ID" value="NZ_JADZHC010000092.1"/>
</dbReference>
<accession>A0A379ZG62</accession>
<dbReference type="Gene3D" id="3.90.930.1">
    <property type="match status" value="1"/>
</dbReference>
<dbReference type="Proteomes" id="UP000254069">
    <property type="component" value="Unassembled WGS sequence"/>
</dbReference>
<dbReference type="Pfam" id="PF07661">
    <property type="entry name" value="MORN_2"/>
    <property type="match status" value="2"/>
</dbReference>
<dbReference type="InterPro" id="IPR011652">
    <property type="entry name" value="MORN_2"/>
</dbReference>
<gene>
    <name evidence="1" type="ORF">NCTC10738_01565</name>
</gene>
<evidence type="ECO:0000313" key="1">
    <source>
        <dbReference type="EMBL" id="SUI61137.1"/>
    </source>
</evidence>
<keyword evidence="2" id="KW-1185">Reference proteome</keyword>
<dbReference type="SUPFAM" id="SSF82185">
    <property type="entry name" value="Histone H3 K4-specific methyltransferase SET7/9 N-terminal domain"/>
    <property type="match status" value="3"/>
</dbReference>
<name>A0A379ZG62_9GAMM</name>
<dbReference type="Gene3D" id="2.20.110.10">
    <property type="entry name" value="Histone H3 K4-specific methyltransferase SET7/9 N-terminal domain"/>
    <property type="match status" value="2"/>
</dbReference>
<reference evidence="1 2" key="1">
    <citation type="submission" date="2018-06" db="EMBL/GenBank/DDBJ databases">
        <authorList>
            <consortium name="Pathogen Informatics"/>
            <person name="Doyle S."/>
        </authorList>
    </citation>
    <scope>NUCLEOTIDE SEQUENCE [LARGE SCALE GENOMIC DNA]</scope>
    <source>
        <strain evidence="1 2">NCTC10738</strain>
    </source>
</reference>